<dbReference type="EMBL" id="WNWQ01001360">
    <property type="protein sequence ID" value="KAE9961661.1"/>
    <property type="molecule type" value="Genomic_DNA"/>
</dbReference>
<organism evidence="8 9">
    <name type="scientific">Venturia inaequalis</name>
    <name type="common">Apple scab fungus</name>
    <dbReference type="NCBI Taxonomy" id="5025"/>
    <lineage>
        <taxon>Eukaryota</taxon>
        <taxon>Fungi</taxon>
        <taxon>Dikarya</taxon>
        <taxon>Ascomycota</taxon>
        <taxon>Pezizomycotina</taxon>
        <taxon>Dothideomycetes</taxon>
        <taxon>Pleosporomycetidae</taxon>
        <taxon>Venturiales</taxon>
        <taxon>Venturiaceae</taxon>
        <taxon>Venturia</taxon>
    </lineage>
</organism>
<evidence type="ECO:0000313" key="8">
    <source>
        <dbReference type="EMBL" id="KAE9961661.1"/>
    </source>
</evidence>
<dbReference type="GO" id="GO:0009927">
    <property type="term" value="F:histidine phosphotransfer kinase activity"/>
    <property type="evidence" value="ECO:0007669"/>
    <property type="project" value="TreeGrafter"/>
</dbReference>
<dbReference type="Proteomes" id="UP000433883">
    <property type="component" value="Unassembled WGS sequence"/>
</dbReference>
<name>A0A8H3YL54_VENIN</name>
<evidence type="ECO:0000259" key="7">
    <source>
        <dbReference type="PROSITE" id="PS50109"/>
    </source>
</evidence>
<dbReference type="FunFam" id="1.10.287.130:FF:000023">
    <property type="entry name" value="Sensor histidine kinase/response regulator, putative"/>
    <property type="match status" value="1"/>
</dbReference>
<dbReference type="Gene3D" id="1.10.287.130">
    <property type="match status" value="1"/>
</dbReference>
<evidence type="ECO:0000313" key="9">
    <source>
        <dbReference type="Proteomes" id="UP000433883"/>
    </source>
</evidence>
<dbReference type="Pfam" id="PF00512">
    <property type="entry name" value="HisKA"/>
    <property type="match status" value="1"/>
</dbReference>
<dbReference type="SMART" id="SM00387">
    <property type="entry name" value="HATPase_c"/>
    <property type="match status" value="1"/>
</dbReference>
<evidence type="ECO:0000256" key="4">
    <source>
        <dbReference type="ARBA" id="ARBA00022679"/>
    </source>
</evidence>
<dbReference type="CDD" id="cd00082">
    <property type="entry name" value="HisKA"/>
    <property type="match status" value="1"/>
</dbReference>
<dbReference type="InterPro" id="IPR036890">
    <property type="entry name" value="HATPase_C_sf"/>
</dbReference>
<keyword evidence="5" id="KW-0418">Kinase</keyword>
<keyword evidence="3" id="KW-0597">Phosphoprotein</keyword>
<dbReference type="PRINTS" id="PR00344">
    <property type="entry name" value="BCTRLSENSOR"/>
</dbReference>
<dbReference type="SUPFAM" id="SSF47384">
    <property type="entry name" value="Homodimeric domain of signal transducing histidine kinase"/>
    <property type="match status" value="1"/>
</dbReference>
<proteinExistence type="predicted"/>
<gene>
    <name evidence="8" type="ORF">BLS_001564</name>
</gene>
<reference evidence="8 9" key="1">
    <citation type="submission" date="2019-11" db="EMBL/GenBank/DDBJ databases">
        <title>Venturia inaequalis Genome Resource.</title>
        <authorList>
            <person name="Lichtner F.J."/>
        </authorList>
    </citation>
    <scope>NUCLEOTIDE SEQUENCE [LARGE SCALE GENOMIC DNA]</scope>
    <source>
        <strain evidence="8">Bline_iso_100314</strain>
    </source>
</reference>
<dbReference type="InterPro" id="IPR005467">
    <property type="entry name" value="His_kinase_dom"/>
</dbReference>
<evidence type="ECO:0000256" key="6">
    <source>
        <dbReference type="SAM" id="MobiDB-lite"/>
    </source>
</evidence>
<evidence type="ECO:0000256" key="2">
    <source>
        <dbReference type="ARBA" id="ARBA00012438"/>
    </source>
</evidence>
<dbReference type="Pfam" id="PF02518">
    <property type="entry name" value="HATPase_c"/>
    <property type="match status" value="1"/>
</dbReference>
<dbReference type="EC" id="2.7.13.3" evidence="2"/>
<accession>A0A8H3YL54</accession>
<feature type="compositionally biased region" description="Polar residues" evidence="6">
    <location>
        <begin position="132"/>
        <end position="153"/>
    </location>
</feature>
<comment type="catalytic activity">
    <reaction evidence="1">
        <text>ATP + protein L-histidine = ADP + protein N-phospho-L-histidine.</text>
        <dbReference type="EC" id="2.7.13.3"/>
    </reaction>
</comment>
<dbReference type="InterPro" id="IPR004358">
    <property type="entry name" value="Sig_transdc_His_kin-like_C"/>
</dbReference>
<feature type="domain" description="Histidine kinase" evidence="7">
    <location>
        <begin position="453"/>
        <end position="733"/>
    </location>
</feature>
<dbReference type="PROSITE" id="PS50109">
    <property type="entry name" value="HIS_KIN"/>
    <property type="match status" value="1"/>
</dbReference>
<dbReference type="PANTHER" id="PTHR43047">
    <property type="entry name" value="TWO-COMPONENT HISTIDINE PROTEIN KINASE"/>
    <property type="match status" value="1"/>
</dbReference>
<sequence>MPIRTKSGFNIGTLSVYDDQPRQGLDDAQKKFLDDVTITIMAHLEMTRVKAAHRRSEKMVSGLGVFVEGRSSLRDWWLDTKNNKAWGPDDSRDADALKHTTGDTKFVDPLVAQALPLQLDDQSPTRGRRSSLRPQTPKNKEPTQSTSDSTPRQFQPDPGGKEGGDDVITPTPEPSTKAPEKPKDSMANLQEEMLPAKLKDMFSRASNIIRECIEVDGTIFLDASVGSFGGGHVVESHRRIGETIGNGESQESIVSIAAGQQTPESAEVFFDEDESSPSYDKESRKEQHKKCGILGFSTSRKSSLTGDHAPESYVPVSEAFLQTLLKKYPRGQIFDLTEGGELVPTIRRLSDSDVEMPEAPLLLSHGDRAKQKEAKAIVEMLPGVRSVAFSPLWDSHRERWFAGSFAWTTLSTRVLTRTEDVNYLAAFGNSIMADVARLDAVAADQAKSDFISSISHELRSPLHGILASVEFLQETTVDLFQNSMIDTIERCGRTLLDTIQHVLDFAKINNFVKPKRKESTSADMVPRTNSPSRQMGLSTDIDLSVVTEDVIDAMYAGYEFERNSSLAMASGFPSDGIPNGRMVDGSGMASTSEIKKERLEIIVDIGFRQNWFFHTQSGALRRVLMNLFCNSLKYTDVGWVKVSLQAEEILSSSSEHPKSKVTITVSDSGRGISEEFLHSNLFTPFIQEDAMNPGTGLGLSIVLQIVRSLGGTIDVKSKVGEGTEVKVILTLSQTPVLPEVLLAANYENPALKTRRKTSGLTLGLFGFNETEGNTIVD</sequence>
<protein>
    <recommendedName>
        <fullName evidence="2">histidine kinase</fullName>
        <ecNumber evidence="2">2.7.13.3</ecNumber>
    </recommendedName>
</protein>
<evidence type="ECO:0000256" key="3">
    <source>
        <dbReference type="ARBA" id="ARBA00022553"/>
    </source>
</evidence>
<dbReference type="Gene3D" id="3.30.565.10">
    <property type="entry name" value="Histidine kinase-like ATPase, C-terminal domain"/>
    <property type="match status" value="1"/>
</dbReference>
<feature type="region of interest" description="Disordered" evidence="6">
    <location>
        <begin position="116"/>
        <end position="184"/>
    </location>
</feature>
<comment type="caution">
    <text evidence="8">The sequence shown here is derived from an EMBL/GenBank/DDBJ whole genome shotgun (WGS) entry which is preliminary data.</text>
</comment>
<dbReference type="GO" id="GO:0005886">
    <property type="term" value="C:plasma membrane"/>
    <property type="evidence" value="ECO:0007669"/>
    <property type="project" value="TreeGrafter"/>
</dbReference>
<dbReference type="SMART" id="SM00388">
    <property type="entry name" value="HisKA"/>
    <property type="match status" value="1"/>
</dbReference>
<keyword evidence="4" id="KW-0808">Transferase</keyword>
<dbReference type="InterPro" id="IPR036097">
    <property type="entry name" value="HisK_dim/P_sf"/>
</dbReference>
<dbReference type="GO" id="GO:0000155">
    <property type="term" value="F:phosphorelay sensor kinase activity"/>
    <property type="evidence" value="ECO:0007669"/>
    <property type="project" value="InterPro"/>
</dbReference>
<dbReference type="InterPro" id="IPR003594">
    <property type="entry name" value="HATPase_dom"/>
</dbReference>
<feature type="non-terminal residue" evidence="8">
    <location>
        <position position="777"/>
    </location>
</feature>
<evidence type="ECO:0000256" key="1">
    <source>
        <dbReference type="ARBA" id="ARBA00000085"/>
    </source>
</evidence>
<dbReference type="SUPFAM" id="SSF55874">
    <property type="entry name" value="ATPase domain of HSP90 chaperone/DNA topoisomerase II/histidine kinase"/>
    <property type="match status" value="1"/>
</dbReference>
<dbReference type="AlphaFoldDB" id="A0A8H3YL54"/>
<dbReference type="PANTHER" id="PTHR43047:SF72">
    <property type="entry name" value="OSMOSENSING HISTIDINE PROTEIN KINASE SLN1"/>
    <property type="match status" value="1"/>
</dbReference>
<evidence type="ECO:0000256" key="5">
    <source>
        <dbReference type="ARBA" id="ARBA00022777"/>
    </source>
</evidence>
<dbReference type="InterPro" id="IPR003661">
    <property type="entry name" value="HisK_dim/P_dom"/>
</dbReference>